<dbReference type="Proteomes" id="UP000559404">
    <property type="component" value="Unassembled WGS sequence"/>
</dbReference>
<evidence type="ECO:0000256" key="1">
    <source>
        <dbReference type="PROSITE-ProRule" id="PRU00169"/>
    </source>
</evidence>
<dbReference type="EMBL" id="JACEON010000010">
    <property type="protein sequence ID" value="MBA4612363.1"/>
    <property type="molecule type" value="Genomic_DNA"/>
</dbReference>
<sequence length="149" mass="15870">MHGTENAMSGAAILLVEDDPDDVRIIEKALESSTVPVTISTVENGVEALELLDKAALAGEPAPDLILLDLNLPIMSGTEFLTKLRAHPTLNAIPVCVFTTADDAITIRRAYAAGANAVVTKADSLVGMSTVLNTIVEFWFKVAERYSTD</sequence>
<reference evidence="3 4" key="1">
    <citation type="submission" date="2020-07" db="EMBL/GenBank/DDBJ databases">
        <authorList>
            <person name="Li M."/>
        </authorList>
    </citation>
    <scope>NUCLEOTIDE SEQUENCE [LARGE SCALE GENOMIC DNA]</scope>
    <source>
        <strain evidence="3 4">DSM 23284</strain>
    </source>
</reference>
<dbReference type="InterPro" id="IPR011006">
    <property type="entry name" value="CheY-like_superfamily"/>
</dbReference>
<dbReference type="SUPFAM" id="SSF52172">
    <property type="entry name" value="CheY-like"/>
    <property type="match status" value="1"/>
</dbReference>
<dbReference type="PANTHER" id="PTHR44520:SF2">
    <property type="entry name" value="RESPONSE REGULATOR RCP1"/>
    <property type="match status" value="1"/>
</dbReference>
<dbReference type="GO" id="GO:0000160">
    <property type="term" value="P:phosphorelay signal transduction system"/>
    <property type="evidence" value="ECO:0007669"/>
    <property type="project" value="InterPro"/>
</dbReference>
<dbReference type="Pfam" id="PF00072">
    <property type="entry name" value="Response_reg"/>
    <property type="match status" value="1"/>
</dbReference>
<gene>
    <name evidence="3" type="ORF">H1W37_11915</name>
</gene>
<organism evidence="3 4">
    <name type="scientific">Stappia taiwanensis</name>
    <dbReference type="NCBI Taxonomy" id="992267"/>
    <lineage>
        <taxon>Bacteria</taxon>
        <taxon>Pseudomonadati</taxon>
        <taxon>Pseudomonadota</taxon>
        <taxon>Alphaproteobacteria</taxon>
        <taxon>Hyphomicrobiales</taxon>
        <taxon>Stappiaceae</taxon>
        <taxon>Stappia</taxon>
    </lineage>
</organism>
<evidence type="ECO:0000259" key="2">
    <source>
        <dbReference type="PROSITE" id="PS50110"/>
    </source>
</evidence>
<feature type="modified residue" description="4-aspartylphosphate" evidence="1">
    <location>
        <position position="69"/>
    </location>
</feature>
<keyword evidence="4" id="KW-1185">Reference proteome</keyword>
<keyword evidence="1" id="KW-0597">Phosphoprotein</keyword>
<proteinExistence type="predicted"/>
<feature type="domain" description="Response regulatory" evidence="2">
    <location>
        <begin position="12"/>
        <end position="136"/>
    </location>
</feature>
<accession>A0A838XZX0</accession>
<reference evidence="3 4" key="2">
    <citation type="submission" date="2020-08" db="EMBL/GenBank/DDBJ databases">
        <title>Stappia taiwanensis sp. nov., isolated from a coastal thermal spring.</title>
        <authorList>
            <person name="Kampfer P."/>
        </authorList>
    </citation>
    <scope>NUCLEOTIDE SEQUENCE [LARGE SCALE GENOMIC DNA]</scope>
    <source>
        <strain evidence="3 4">DSM 23284</strain>
    </source>
</reference>
<dbReference type="InterPro" id="IPR052893">
    <property type="entry name" value="TCS_response_regulator"/>
</dbReference>
<dbReference type="SMART" id="SM00448">
    <property type="entry name" value="REC"/>
    <property type="match status" value="1"/>
</dbReference>
<dbReference type="InterPro" id="IPR001789">
    <property type="entry name" value="Sig_transdc_resp-reg_receiver"/>
</dbReference>
<dbReference type="PANTHER" id="PTHR44520">
    <property type="entry name" value="RESPONSE REGULATOR RCP1-RELATED"/>
    <property type="match status" value="1"/>
</dbReference>
<evidence type="ECO:0000313" key="4">
    <source>
        <dbReference type="Proteomes" id="UP000559404"/>
    </source>
</evidence>
<name>A0A838XZX0_9HYPH</name>
<evidence type="ECO:0000313" key="3">
    <source>
        <dbReference type="EMBL" id="MBA4612363.1"/>
    </source>
</evidence>
<dbReference type="PROSITE" id="PS50110">
    <property type="entry name" value="RESPONSE_REGULATORY"/>
    <property type="match status" value="1"/>
</dbReference>
<dbReference type="CDD" id="cd17557">
    <property type="entry name" value="REC_Rcp-like"/>
    <property type="match status" value="1"/>
</dbReference>
<dbReference type="RefSeq" id="WP_181760557.1">
    <property type="nucleotide sequence ID" value="NZ_BMCR01000009.1"/>
</dbReference>
<protein>
    <submittedName>
        <fullName evidence="3">Response regulator</fullName>
    </submittedName>
</protein>
<comment type="caution">
    <text evidence="3">The sequence shown here is derived from an EMBL/GenBank/DDBJ whole genome shotgun (WGS) entry which is preliminary data.</text>
</comment>
<dbReference type="Gene3D" id="3.40.50.2300">
    <property type="match status" value="1"/>
</dbReference>
<dbReference type="AlphaFoldDB" id="A0A838XZX0"/>